<keyword evidence="2" id="KW-1185">Reference proteome</keyword>
<accession>A0A6A4QDN8</accession>
<evidence type="ECO:0000313" key="2">
    <source>
        <dbReference type="Proteomes" id="UP000447434"/>
    </source>
</evidence>
<gene>
    <name evidence="1" type="ORF">Lalb_Chr06g0164241</name>
</gene>
<dbReference type="Proteomes" id="UP000447434">
    <property type="component" value="Chromosome 6"/>
</dbReference>
<name>A0A6A4QDN8_LUPAL</name>
<dbReference type="AlphaFoldDB" id="A0A6A4QDN8"/>
<dbReference type="EMBL" id="WOCE01000006">
    <property type="protein sequence ID" value="KAE9611606.1"/>
    <property type="molecule type" value="Genomic_DNA"/>
</dbReference>
<comment type="caution">
    <text evidence="1">The sequence shown here is derived from an EMBL/GenBank/DDBJ whole genome shotgun (WGS) entry which is preliminary data.</text>
</comment>
<reference evidence="2" key="1">
    <citation type="journal article" date="2020" name="Nat. Commun.">
        <title>Genome sequence of the cluster root forming white lupin.</title>
        <authorList>
            <person name="Hufnagel B."/>
            <person name="Marques A."/>
            <person name="Soriano A."/>
            <person name="Marques L."/>
            <person name="Divol F."/>
            <person name="Doumas P."/>
            <person name="Sallet E."/>
            <person name="Mancinotti D."/>
            <person name="Carrere S."/>
            <person name="Marande W."/>
            <person name="Arribat S."/>
            <person name="Keller J."/>
            <person name="Huneau C."/>
            <person name="Blein T."/>
            <person name="Aime D."/>
            <person name="Laguerre M."/>
            <person name="Taylor J."/>
            <person name="Schubert V."/>
            <person name="Nelson M."/>
            <person name="Geu-Flores F."/>
            <person name="Crespi M."/>
            <person name="Gallardo-Guerrero K."/>
            <person name="Delaux P.-M."/>
            <person name="Salse J."/>
            <person name="Berges H."/>
            <person name="Guyot R."/>
            <person name="Gouzy J."/>
            <person name="Peret B."/>
        </authorList>
    </citation>
    <scope>NUCLEOTIDE SEQUENCE [LARGE SCALE GENOMIC DNA]</scope>
    <source>
        <strain evidence="2">cv. Amiga</strain>
    </source>
</reference>
<evidence type="ECO:0000313" key="1">
    <source>
        <dbReference type="EMBL" id="KAE9611606.1"/>
    </source>
</evidence>
<organism evidence="1 2">
    <name type="scientific">Lupinus albus</name>
    <name type="common">White lupine</name>
    <name type="synonym">Lupinus termis</name>
    <dbReference type="NCBI Taxonomy" id="3870"/>
    <lineage>
        <taxon>Eukaryota</taxon>
        <taxon>Viridiplantae</taxon>
        <taxon>Streptophyta</taxon>
        <taxon>Embryophyta</taxon>
        <taxon>Tracheophyta</taxon>
        <taxon>Spermatophyta</taxon>
        <taxon>Magnoliopsida</taxon>
        <taxon>eudicotyledons</taxon>
        <taxon>Gunneridae</taxon>
        <taxon>Pentapetalae</taxon>
        <taxon>rosids</taxon>
        <taxon>fabids</taxon>
        <taxon>Fabales</taxon>
        <taxon>Fabaceae</taxon>
        <taxon>Papilionoideae</taxon>
        <taxon>50 kb inversion clade</taxon>
        <taxon>genistoids sensu lato</taxon>
        <taxon>core genistoids</taxon>
        <taxon>Genisteae</taxon>
        <taxon>Lupinus</taxon>
    </lineage>
</organism>
<protein>
    <submittedName>
        <fullName evidence="1">Uncharacterized protein</fullName>
    </submittedName>
</protein>
<sequence length="54" mass="6193">MQSSITTLSCSVHTKRKKENSNKVLFLDLNLTPLENDMQIFKIRQTIPLLGSFI</sequence>
<proteinExistence type="predicted"/>